<name>A0A9P7BD45_MAUEX</name>
<evidence type="ECO:0000256" key="3">
    <source>
        <dbReference type="ARBA" id="ARBA00008242"/>
    </source>
</evidence>
<dbReference type="EMBL" id="PUHR01000004">
    <property type="protein sequence ID" value="KAG0672174.1"/>
    <property type="molecule type" value="Genomic_DNA"/>
</dbReference>
<dbReference type="GO" id="GO:0005739">
    <property type="term" value="C:mitochondrion"/>
    <property type="evidence" value="ECO:0007669"/>
    <property type="project" value="TreeGrafter"/>
</dbReference>
<dbReference type="SUPFAM" id="SSF55681">
    <property type="entry name" value="Class II aaRS and biotin synthetases"/>
    <property type="match status" value="1"/>
</dbReference>
<dbReference type="Gene3D" id="3.30.930.10">
    <property type="entry name" value="Bira Bifunctional Protein, Domain 2"/>
    <property type="match status" value="1"/>
</dbReference>
<dbReference type="GO" id="GO:0009249">
    <property type="term" value="P:protein lipoylation"/>
    <property type="evidence" value="ECO:0007669"/>
    <property type="project" value="InterPro"/>
</dbReference>
<sequence length="410" mass="47219">MFKLCRSSKYINKTWRSPLRYVSTKTPFDIDESDDKYKDFNTMYSEMFTPPDERTTTRKDHLSDVSGTSESDDLNKDLQDLFQVDHTPLSGSELQDRVKSTGRFVIRSLSHNPYYNLALEDYLFRNAPVSKEVTNKIYPNHRLLFYINNKCAVIGKNQIIWQELYLPELKRQGYEVLRRLSGGGTVIHDLGNVNYSFITSRNEFHSNFFNELVVKWLLSYDNTLPVTMNKRSDILYDDKKCSGSAFKIAQGKAYHHGTMLVKSQLSKFHGLLKPKDIPGIHWDSASVDSVRSNISNIPLPSTDEFINICSDGFQNDFRGGNTSEIPIYYCDETNSVNDEIVTTMNTLNSDKWRYFSGPKFKVEFKEKNISISCEKGVITDSSIAGLIGKDFKTTLEDKDFFSNKIYNKQF</sequence>
<dbReference type="OrthoDB" id="201621at2759"/>
<evidence type="ECO:0000256" key="2">
    <source>
        <dbReference type="ARBA" id="ARBA00005085"/>
    </source>
</evidence>
<organism evidence="7 8">
    <name type="scientific">Maudiozyma exigua</name>
    <name type="common">Yeast</name>
    <name type="synonym">Kazachstania exigua</name>
    <dbReference type="NCBI Taxonomy" id="34358"/>
    <lineage>
        <taxon>Eukaryota</taxon>
        <taxon>Fungi</taxon>
        <taxon>Dikarya</taxon>
        <taxon>Ascomycota</taxon>
        <taxon>Saccharomycotina</taxon>
        <taxon>Saccharomycetes</taxon>
        <taxon>Saccharomycetales</taxon>
        <taxon>Saccharomycetaceae</taxon>
        <taxon>Maudiozyma</taxon>
    </lineage>
</organism>
<dbReference type="Pfam" id="PF21948">
    <property type="entry name" value="LplA-B_cat"/>
    <property type="match status" value="1"/>
</dbReference>
<protein>
    <recommendedName>
        <fullName evidence="4">Putative lipoate-protein ligase A</fullName>
    </recommendedName>
</protein>
<dbReference type="PANTHER" id="PTHR12561">
    <property type="entry name" value="LIPOATE-PROTEIN LIGASE"/>
    <property type="match status" value="1"/>
</dbReference>
<keyword evidence="8" id="KW-1185">Reference proteome</keyword>
<comment type="similarity">
    <text evidence="3">Belongs to the LplA family.</text>
</comment>
<evidence type="ECO:0000256" key="5">
    <source>
        <dbReference type="SAM" id="MobiDB-lite"/>
    </source>
</evidence>
<dbReference type="AlphaFoldDB" id="A0A9P7BD45"/>
<feature type="domain" description="BPL/LPL catalytic" evidence="6">
    <location>
        <begin position="137"/>
        <end position="321"/>
    </location>
</feature>
<proteinExistence type="inferred from homology"/>
<dbReference type="GO" id="GO:0017118">
    <property type="term" value="F:lipoyltransferase activity"/>
    <property type="evidence" value="ECO:0007669"/>
    <property type="project" value="TreeGrafter"/>
</dbReference>
<reference evidence="7 8" key="1">
    <citation type="submission" date="2020-11" db="EMBL/GenBank/DDBJ databases">
        <title>Kefir isolates.</title>
        <authorList>
            <person name="Marcisauskas S."/>
            <person name="Kim Y."/>
            <person name="Blasche S."/>
        </authorList>
    </citation>
    <scope>NUCLEOTIDE SEQUENCE [LARGE SCALE GENOMIC DNA]</scope>
    <source>
        <strain evidence="7 8">OG2</strain>
    </source>
</reference>
<feature type="compositionally biased region" description="Basic and acidic residues" evidence="5">
    <location>
        <begin position="51"/>
        <end position="63"/>
    </location>
</feature>
<dbReference type="CDD" id="cd16443">
    <property type="entry name" value="LplA"/>
    <property type="match status" value="1"/>
</dbReference>
<evidence type="ECO:0000313" key="7">
    <source>
        <dbReference type="EMBL" id="KAG0672174.1"/>
    </source>
</evidence>
<evidence type="ECO:0000313" key="8">
    <source>
        <dbReference type="Proteomes" id="UP000750334"/>
    </source>
</evidence>
<evidence type="ECO:0000256" key="4">
    <source>
        <dbReference type="ARBA" id="ARBA00015925"/>
    </source>
</evidence>
<dbReference type="InterPro" id="IPR004562">
    <property type="entry name" value="LipoylTrfase_LipoateP_Ligase"/>
</dbReference>
<dbReference type="InterPro" id="IPR004143">
    <property type="entry name" value="BPL_LPL_catalytic"/>
</dbReference>
<feature type="region of interest" description="Disordered" evidence="5">
    <location>
        <begin position="47"/>
        <end position="73"/>
    </location>
</feature>
<dbReference type="Proteomes" id="UP000750334">
    <property type="component" value="Unassembled WGS sequence"/>
</dbReference>
<comment type="pathway">
    <text evidence="2">Protein modification; protein lipoylation via exogenous pathway; protein N(6)-(lipoyl)lysine from lipoate: step 2/2.</text>
</comment>
<dbReference type="NCBIfam" id="TIGR00545">
    <property type="entry name" value="lipoyltrans"/>
    <property type="match status" value="1"/>
</dbReference>
<dbReference type="PROSITE" id="PS51733">
    <property type="entry name" value="BPL_LPL_CATALYTIC"/>
    <property type="match status" value="1"/>
</dbReference>
<evidence type="ECO:0000259" key="6">
    <source>
        <dbReference type="PROSITE" id="PS51733"/>
    </source>
</evidence>
<evidence type="ECO:0000256" key="1">
    <source>
        <dbReference type="ARBA" id="ARBA00003253"/>
    </source>
</evidence>
<dbReference type="PANTHER" id="PTHR12561:SF3">
    <property type="entry name" value="LIPOYLTRANSFERASE 1, MITOCHONDRIAL"/>
    <property type="match status" value="1"/>
</dbReference>
<comment type="caution">
    <text evidence="7">The sequence shown here is derived from an EMBL/GenBank/DDBJ whole genome shotgun (WGS) entry which is preliminary data.</text>
</comment>
<gene>
    <name evidence="7" type="primary">LIPT1</name>
    <name evidence="7" type="ORF">C6P45_003649</name>
</gene>
<comment type="function">
    <text evidence="1">Catalyzes both the ATP-dependent activation of exogenously supplied lipoate to lipoyl-AMP and the transfer of the activated lipoyl onto the lipoyl domains of lipoate-dependent enzymes.</text>
</comment>
<accession>A0A9P7BD45</accession>
<dbReference type="InterPro" id="IPR045864">
    <property type="entry name" value="aa-tRNA-synth_II/BPL/LPL"/>
</dbReference>